<dbReference type="Proteomes" id="UP000307440">
    <property type="component" value="Unassembled WGS sequence"/>
</dbReference>
<evidence type="ECO:0000313" key="1">
    <source>
        <dbReference type="EMBL" id="TFK26846.1"/>
    </source>
</evidence>
<organism evidence="1 2">
    <name type="scientific">Coprinopsis marcescibilis</name>
    <name type="common">Agaric fungus</name>
    <name type="synonym">Psathyrella marcescibilis</name>
    <dbReference type="NCBI Taxonomy" id="230819"/>
    <lineage>
        <taxon>Eukaryota</taxon>
        <taxon>Fungi</taxon>
        <taxon>Dikarya</taxon>
        <taxon>Basidiomycota</taxon>
        <taxon>Agaricomycotina</taxon>
        <taxon>Agaricomycetes</taxon>
        <taxon>Agaricomycetidae</taxon>
        <taxon>Agaricales</taxon>
        <taxon>Agaricineae</taxon>
        <taxon>Psathyrellaceae</taxon>
        <taxon>Coprinopsis</taxon>
    </lineage>
</organism>
<keyword evidence="2" id="KW-1185">Reference proteome</keyword>
<name>A0A5C3L3V5_COPMA</name>
<proteinExistence type="predicted"/>
<sequence length="116" mass="13098">MLKAVLGYHSGRFKKRSKAAREMNVNYNTLLGWLSGKHDGDKVASQRKWVLMPAQELPIINWIKQKSETGALLDRRELCDIASDVLGRCIGKSFANWFLKQSPQLVTAKSAKLDPK</sequence>
<reference evidence="1 2" key="1">
    <citation type="journal article" date="2019" name="Nat. Ecol. Evol.">
        <title>Megaphylogeny resolves global patterns of mushroom evolution.</title>
        <authorList>
            <person name="Varga T."/>
            <person name="Krizsan K."/>
            <person name="Foldi C."/>
            <person name="Dima B."/>
            <person name="Sanchez-Garcia M."/>
            <person name="Sanchez-Ramirez S."/>
            <person name="Szollosi G.J."/>
            <person name="Szarkandi J.G."/>
            <person name="Papp V."/>
            <person name="Albert L."/>
            <person name="Andreopoulos W."/>
            <person name="Angelini C."/>
            <person name="Antonin V."/>
            <person name="Barry K.W."/>
            <person name="Bougher N.L."/>
            <person name="Buchanan P."/>
            <person name="Buyck B."/>
            <person name="Bense V."/>
            <person name="Catcheside P."/>
            <person name="Chovatia M."/>
            <person name="Cooper J."/>
            <person name="Damon W."/>
            <person name="Desjardin D."/>
            <person name="Finy P."/>
            <person name="Geml J."/>
            <person name="Haridas S."/>
            <person name="Hughes K."/>
            <person name="Justo A."/>
            <person name="Karasinski D."/>
            <person name="Kautmanova I."/>
            <person name="Kiss B."/>
            <person name="Kocsube S."/>
            <person name="Kotiranta H."/>
            <person name="LaButti K.M."/>
            <person name="Lechner B.E."/>
            <person name="Liimatainen K."/>
            <person name="Lipzen A."/>
            <person name="Lukacs Z."/>
            <person name="Mihaltcheva S."/>
            <person name="Morgado L.N."/>
            <person name="Niskanen T."/>
            <person name="Noordeloos M.E."/>
            <person name="Ohm R.A."/>
            <person name="Ortiz-Santana B."/>
            <person name="Ovrebo C."/>
            <person name="Racz N."/>
            <person name="Riley R."/>
            <person name="Savchenko A."/>
            <person name="Shiryaev A."/>
            <person name="Soop K."/>
            <person name="Spirin V."/>
            <person name="Szebenyi C."/>
            <person name="Tomsovsky M."/>
            <person name="Tulloss R.E."/>
            <person name="Uehling J."/>
            <person name="Grigoriev I.V."/>
            <person name="Vagvolgyi C."/>
            <person name="Papp T."/>
            <person name="Martin F.M."/>
            <person name="Miettinen O."/>
            <person name="Hibbett D.S."/>
            <person name="Nagy L.G."/>
        </authorList>
    </citation>
    <scope>NUCLEOTIDE SEQUENCE [LARGE SCALE GENOMIC DNA]</scope>
    <source>
        <strain evidence="1 2">CBS 121175</strain>
    </source>
</reference>
<protein>
    <recommendedName>
        <fullName evidence="3">HTH CENPB-type domain-containing protein</fullName>
    </recommendedName>
</protein>
<dbReference type="AlphaFoldDB" id="A0A5C3L3V5"/>
<accession>A0A5C3L3V5</accession>
<evidence type="ECO:0000313" key="2">
    <source>
        <dbReference type="Proteomes" id="UP000307440"/>
    </source>
</evidence>
<evidence type="ECO:0008006" key="3">
    <source>
        <dbReference type="Google" id="ProtNLM"/>
    </source>
</evidence>
<gene>
    <name evidence="1" type="ORF">FA15DRAFT_702430</name>
</gene>
<dbReference type="EMBL" id="ML210170">
    <property type="protein sequence ID" value="TFK26846.1"/>
    <property type="molecule type" value="Genomic_DNA"/>
</dbReference>